<dbReference type="PANTHER" id="PTHR15541">
    <property type="entry name" value="GRANULYSIN RELATED"/>
    <property type="match status" value="1"/>
</dbReference>
<feature type="domain" description="Saposin B-type" evidence="2">
    <location>
        <begin position="10"/>
        <end position="85"/>
    </location>
</feature>
<keyword evidence="1" id="KW-1015">Disulfide bond</keyword>
<evidence type="ECO:0000313" key="4">
    <source>
        <dbReference type="Proteomes" id="UP000291020"/>
    </source>
</evidence>
<dbReference type="SUPFAM" id="SSF47862">
    <property type="entry name" value="Saposin"/>
    <property type="match status" value="1"/>
</dbReference>
<dbReference type="PROSITE" id="PS50015">
    <property type="entry name" value="SAP_B"/>
    <property type="match status" value="1"/>
</dbReference>
<dbReference type="InterPro" id="IPR011001">
    <property type="entry name" value="Saposin-like"/>
</dbReference>
<dbReference type="GO" id="GO:0031640">
    <property type="term" value="P:killing of cells of another organism"/>
    <property type="evidence" value="ECO:0007669"/>
    <property type="project" value="TreeGrafter"/>
</dbReference>
<keyword evidence="4" id="KW-1185">Reference proteome</keyword>
<name>A0A452I2S0_9SAUR</name>
<dbReference type="AlphaFoldDB" id="A0A452I2S0"/>
<dbReference type="STRING" id="38772.ENSGAGP00000021835"/>
<sequence length="85" mass="9718">QGWHVQEQALSVRCTICTNILKKLKSMVGDDPDEDSIVEAEDKLCGVVGRSLQRLCRYVMKKYKPKITEALQDGYHSETRFLGFI</sequence>
<evidence type="ECO:0000259" key="2">
    <source>
        <dbReference type="PROSITE" id="PS50015"/>
    </source>
</evidence>
<dbReference type="GO" id="GO:0061844">
    <property type="term" value="P:antimicrobial humoral immune response mediated by antimicrobial peptide"/>
    <property type="evidence" value="ECO:0007669"/>
    <property type="project" value="TreeGrafter"/>
</dbReference>
<dbReference type="GO" id="GO:0042742">
    <property type="term" value="P:defense response to bacterium"/>
    <property type="evidence" value="ECO:0007669"/>
    <property type="project" value="InterPro"/>
</dbReference>
<evidence type="ECO:0000256" key="1">
    <source>
        <dbReference type="ARBA" id="ARBA00023157"/>
    </source>
</evidence>
<organism evidence="3 4">
    <name type="scientific">Gopherus agassizii</name>
    <name type="common">Agassiz's desert tortoise</name>
    <dbReference type="NCBI Taxonomy" id="38772"/>
    <lineage>
        <taxon>Eukaryota</taxon>
        <taxon>Metazoa</taxon>
        <taxon>Chordata</taxon>
        <taxon>Craniata</taxon>
        <taxon>Vertebrata</taxon>
        <taxon>Euteleostomi</taxon>
        <taxon>Archelosauria</taxon>
        <taxon>Testudinata</taxon>
        <taxon>Testudines</taxon>
        <taxon>Cryptodira</taxon>
        <taxon>Durocryptodira</taxon>
        <taxon>Testudinoidea</taxon>
        <taxon>Testudinidae</taxon>
        <taxon>Gopherus</taxon>
    </lineage>
</organism>
<reference evidence="4" key="1">
    <citation type="journal article" date="2017" name="PLoS ONE">
        <title>The Agassiz's desert tortoise genome provides a resource for the conservation of a threatened species.</title>
        <authorList>
            <person name="Tollis M."/>
            <person name="DeNardo D.F."/>
            <person name="Cornelius J.A."/>
            <person name="Dolby G.A."/>
            <person name="Edwards T."/>
            <person name="Henen B.T."/>
            <person name="Karl A.E."/>
            <person name="Murphy R.W."/>
            <person name="Kusumi K."/>
        </authorList>
    </citation>
    <scope>NUCLEOTIDE SEQUENCE [LARGE SCALE GENOMIC DNA]</scope>
</reference>
<evidence type="ECO:0000313" key="3">
    <source>
        <dbReference type="Ensembl" id="ENSGAGP00000021835.1"/>
    </source>
</evidence>
<dbReference type="Ensembl" id="ENSGAGT00000024874.1">
    <property type="protein sequence ID" value="ENSGAGP00000021835.1"/>
    <property type="gene ID" value="ENSGAGG00000016031.1"/>
</dbReference>
<dbReference type="GO" id="GO:0044194">
    <property type="term" value="C:cytolytic granule"/>
    <property type="evidence" value="ECO:0007669"/>
    <property type="project" value="TreeGrafter"/>
</dbReference>
<dbReference type="Gene3D" id="1.10.225.10">
    <property type="entry name" value="Saposin-like"/>
    <property type="match status" value="1"/>
</dbReference>
<dbReference type="InterPro" id="IPR038847">
    <property type="entry name" value="Granulysin-like"/>
</dbReference>
<accession>A0A452I2S0</accession>
<reference evidence="3" key="2">
    <citation type="submission" date="2025-08" db="UniProtKB">
        <authorList>
            <consortium name="Ensembl"/>
        </authorList>
    </citation>
    <scope>IDENTIFICATION</scope>
</reference>
<reference evidence="3" key="3">
    <citation type="submission" date="2025-09" db="UniProtKB">
        <authorList>
            <consortium name="Ensembl"/>
        </authorList>
    </citation>
    <scope>IDENTIFICATION</scope>
</reference>
<dbReference type="PANTHER" id="PTHR15541:SF2">
    <property type="entry name" value="GRANULYSIN"/>
    <property type="match status" value="1"/>
</dbReference>
<proteinExistence type="predicted"/>
<dbReference type="Proteomes" id="UP000291020">
    <property type="component" value="Unassembled WGS sequence"/>
</dbReference>
<dbReference type="InterPro" id="IPR008139">
    <property type="entry name" value="SaposinB_dom"/>
</dbReference>
<protein>
    <recommendedName>
        <fullName evidence="2">Saposin B-type domain-containing protein</fullName>
    </recommendedName>
</protein>